<gene>
    <name evidence="1" type="ORF">H3Z74_21845</name>
</gene>
<organism evidence="1 2">
    <name type="scientific">Sphingomonas alpina</name>
    <dbReference type="NCBI Taxonomy" id="653931"/>
    <lineage>
        <taxon>Bacteria</taxon>
        <taxon>Pseudomonadati</taxon>
        <taxon>Pseudomonadota</taxon>
        <taxon>Alphaproteobacteria</taxon>
        <taxon>Sphingomonadales</taxon>
        <taxon>Sphingomonadaceae</taxon>
        <taxon>Sphingomonas</taxon>
    </lineage>
</organism>
<keyword evidence="2" id="KW-1185">Reference proteome</keyword>
<evidence type="ECO:0000313" key="2">
    <source>
        <dbReference type="Proteomes" id="UP000516148"/>
    </source>
</evidence>
<reference evidence="1 2" key="1">
    <citation type="submission" date="2020-09" db="EMBL/GenBank/DDBJ databases">
        <title>Sphingomonas sp., a new species isolated from pork steak.</title>
        <authorList>
            <person name="Heidler von Heilborn D."/>
        </authorList>
    </citation>
    <scope>NUCLEOTIDE SEQUENCE [LARGE SCALE GENOMIC DNA]</scope>
    <source>
        <strain evidence="2">S8-3T</strain>
    </source>
</reference>
<evidence type="ECO:0000313" key="1">
    <source>
        <dbReference type="EMBL" id="QNQ09281.1"/>
    </source>
</evidence>
<dbReference type="KEGG" id="spap:H3Z74_21845"/>
<accession>A0A7H0LHX8</accession>
<dbReference type="EMBL" id="CP061038">
    <property type="protein sequence ID" value="QNQ09281.1"/>
    <property type="molecule type" value="Genomic_DNA"/>
</dbReference>
<dbReference type="AlphaFoldDB" id="A0A7H0LHX8"/>
<protein>
    <submittedName>
        <fullName evidence="1">Uncharacterized protein</fullName>
    </submittedName>
</protein>
<name>A0A7H0LHX8_9SPHN</name>
<proteinExistence type="predicted"/>
<sequence length="130" mass="13672">MPNTHPSARAAVAALPDALPSTGGTRGEYALADVARPLGILHLSIRTIIDTLRALAKHEGMPLPRTPRVIKGKPVSGVDMICKISRWNAGEYDAWLDGRGRGPASPAPAMLPPPLRQEMAARAVAIGAGR</sequence>
<dbReference type="Proteomes" id="UP000516148">
    <property type="component" value="Chromosome"/>
</dbReference>
<dbReference type="RefSeq" id="WP_187761598.1">
    <property type="nucleotide sequence ID" value="NZ_CP061038.1"/>
</dbReference>